<dbReference type="InterPro" id="IPR051266">
    <property type="entry name" value="CLCR"/>
</dbReference>
<dbReference type="Pfam" id="PF14624">
    <property type="entry name" value="Vwaint"/>
    <property type="match status" value="1"/>
</dbReference>
<comment type="caution">
    <text evidence="2">The sequence shown here is derived from an EMBL/GenBank/DDBJ whole genome shotgun (WGS) entry which is preliminary data.</text>
</comment>
<evidence type="ECO:0000313" key="3">
    <source>
        <dbReference type="Proteomes" id="UP001237642"/>
    </source>
</evidence>
<dbReference type="Proteomes" id="UP001237642">
    <property type="component" value="Unassembled WGS sequence"/>
</dbReference>
<dbReference type="PANTHER" id="PTHR10579">
    <property type="entry name" value="CALCIUM-ACTIVATED CHLORIDE CHANNEL REGULATOR"/>
    <property type="match status" value="1"/>
</dbReference>
<feature type="domain" description="VWFA" evidence="1">
    <location>
        <begin position="64"/>
        <end position="245"/>
    </location>
</feature>
<accession>A0AAD8JGS5</accession>
<dbReference type="EMBL" id="JAUIZM010000001">
    <property type="protein sequence ID" value="KAK1404092.1"/>
    <property type="molecule type" value="Genomic_DNA"/>
</dbReference>
<dbReference type="PROSITE" id="PS50234">
    <property type="entry name" value="VWFA"/>
    <property type="match status" value="1"/>
</dbReference>
<dbReference type="InterPro" id="IPR032838">
    <property type="entry name" value="Vwaint_dom"/>
</dbReference>
<organism evidence="2 3">
    <name type="scientific">Heracleum sosnowskyi</name>
    <dbReference type="NCBI Taxonomy" id="360622"/>
    <lineage>
        <taxon>Eukaryota</taxon>
        <taxon>Viridiplantae</taxon>
        <taxon>Streptophyta</taxon>
        <taxon>Embryophyta</taxon>
        <taxon>Tracheophyta</taxon>
        <taxon>Spermatophyta</taxon>
        <taxon>Magnoliopsida</taxon>
        <taxon>eudicotyledons</taxon>
        <taxon>Gunneridae</taxon>
        <taxon>Pentapetalae</taxon>
        <taxon>asterids</taxon>
        <taxon>campanulids</taxon>
        <taxon>Apiales</taxon>
        <taxon>Apiaceae</taxon>
        <taxon>Apioideae</taxon>
        <taxon>apioid superclade</taxon>
        <taxon>Tordylieae</taxon>
        <taxon>Tordyliinae</taxon>
        <taxon>Heracleum</taxon>
    </lineage>
</organism>
<reference evidence="2" key="1">
    <citation type="submission" date="2023-02" db="EMBL/GenBank/DDBJ databases">
        <title>Genome of toxic invasive species Heracleum sosnowskyi carries increased number of genes despite the absence of recent whole-genome duplications.</title>
        <authorList>
            <person name="Schelkunov M."/>
            <person name="Shtratnikova V."/>
            <person name="Makarenko M."/>
            <person name="Klepikova A."/>
            <person name="Omelchenko D."/>
            <person name="Novikova G."/>
            <person name="Obukhova E."/>
            <person name="Bogdanov V."/>
            <person name="Penin A."/>
            <person name="Logacheva M."/>
        </authorList>
    </citation>
    <scope>NUCLEOTIDE SEQUENCE</scope>
    <source>
        <strain evidence="2">Hsosn_3</strain>
        <tissue evidence="2">Leaf</tissue>
    </source>
</reference>
<dbReference type="SMART" id="SM00327">
    <property type="entry name" value="VWA"/>
    <property type="match status" value="1"/>
</dbReference>
<dbReference type="InterPro" id="IPR002035">
    <property type="entry name" value="VWF_A"/>
</dbReference>
<sequence>MSFNDDEEIVSNDNAAGNNADVFDLDKISLKFQNADEAPLEEFNLRVMLELTAVGDVSHRPGLDLVTVLDISGSMKGRKLKEMKRAMQFMLKKLSPIDRLSVITFSNNACRLCPLTQMTEDSETDVMVLIDDIVAGGETNITEGLQTAVKVLDERRFKDRRSAAIMLMSDGEQNRGGDAAQVEVSNVPVYTFGFGTGGKDPKAMADVLNAIAENSQGGTFSNVEKVKDLNMAFAKCLGGLLTVAVQGFILNIAPVKGYTRIDKVSAGDYETTEHDGTVNITFGVLYQKETRRVMVNLVLSEVPKRVSRPVVSVQGKASNDLKLDKLENKEFGNISSARVIRTPNFKGLKKDEVIIEESRLETAEMMKEARAMADNNDLNGAKNKIIKAQSMLDDVDLQGTVKMLEMLKQELDQFMAYLQSPELYKKHGRAFALSSELSHARQRFAARGDMDKLSLFSTPRMDAYQQQAKSFDKDPTKPVPTVEEDQKQDIIADPLSPIIAPLTRFLQQAIEALQSIAFILNSASPQG</sequence>
<dbReference type="Gene3D" id="3.40.50.410">
    <property type="entry name" value="von Willebrand factor, type A domain"/>
    <property type="match status" value="1"/>
</dbReference>
<dbReference type="InterPro" id="IPR036465">
    <property type="entry name" value="vWFA_dom_sf"/>
</dbReference>
<dbReference type="PANTHER" id="PTHR10579:SF129">
    <property type="entry name" value="OS01G0640200 PROTEIN"/>
    <property type="match status" value="1"/>
</dbReference>
<reference evidence="2" key="2">
    <citation type="submission" date="2023-05" db="EMBL/GenBank/DDBJ databases">
        <authorList>
            <person name="Schelkunov M.I."/>
        </authorList>
    </citation>
    <scope>NUCLEOTIDE SEQUENCE</scope>
    <source>
        <strain evidence="2">Hsosn_3</strain>
        <tissue evidence="2">Leaf</tissue>
    </source>
</reference>
<dbReference type="SUPFAM" id="SSF53300">
    <property type="entry name" value="vWA-like"/>
    <property type="match status" value="1"/>
</dbReference>
<name>A0AAD8JGS5_9APIA</name>
<keyword evidence="3" id="KW-1185">Reference proteome</keyword>
<gene>
    <name evidence="2" type="ORF">POM88_003697</name>
</gene>
<dbReference type="Pfam" id="PF00092">
    <property type="entry name" value="VWA"/>
    <property type="match status" value="1"/>
</dbReference>
<protein>
    <submittedName>
        <fullName evidence="2">Inter-alpha-trypsin inhibitor heavy chain H3</fullName>
    </submittedName>
</protein>
<proteinExistence type="predicted"/>
<dbReference type="AlphaFoldDB" id="A0AAD8JGS5"/>
<evidence type="ECO:0000259" key="1">
    <source>
        <dbReference type="PROSITE" id="PS50234"/>
    </source>
</evidence>
<evidence type="ECO:0000313" key="2">
    <source>
        <dbReference type="EMBL" id="KAK1404092.1"/>
    </source>
</evidence>